<dbReference type="OrthoDB" id="1426537at2"/>
<dbReference type="GO" id="GO:0009307">
    <property type="term" value="P:DNA restriction-modification system"/>
    <property type="evidence" value="ECO:0007669"/>
    <property type="project" value="InterPro"/>
</dbReference>
<proteinExistence type="predicted"/>
<dbReference type="EMBL" id="RJTJ01000022">
    <property type="protein sequence ID" value="RUM01320.1"/>
    <property type="molecule type" value="Genomic_DNA"/>
</dbReference>
<comment type="caution">
    <text evidence="2">The sequence shown here is derived from an EMBL/GenBank/DDBJ whole genome shotgun (WGS) entry which is preliminary data.</text>
</comment>
<gene>
    <name evidence="2" type="ORF">EFR84_22895</name>
</gene>
<dbReference type="InterPro" id="IPR007560">
    <property type="entry name" value="Restrct_endonuc_IV_Mrr"/>
</dbReference>
<evidence type="ECO:0000259" key="1">
    <source>
        <dbReference type="Pfam" id="PF04471"/>
    </source>
</evidence>
<evidence type="ECO:0000313" key="3">
    <source>
        <dbReference type="Proteomes" id="UP000278081"/>
    </source>
</evidence>
<protein>
    <recommendedName>
        <fullName evidence="1">Restriction endonuclease type IV Mrr domain-containing protein</fullName>
    </recommendedName>
</protein>
<evidence type="ECO:0000313" key="2">
    <source>
        <dbReference type="EMBL" id="RUM01320.1"/>
    </source>
</evidence>
<dbReference type="RefSeq" id="WP_097622904.1">
    <property type="nucleotide sequence ID" value="NZ_ML133769.1"/>
</dbReference>
<dbReference type="Proteomes" id="UP000278081">
    <property type="component" value="Unassembled WGS sequence"/>
</dbReference>
<dbReference type="GO" id="GO:0004519">
    <property type="term" value="F:endonuclease activity"/>
    <property type="evidence" value="ECO:0007669"/>
    <property type="project" value="InterPro"/>
</dbReference>
<dbReference type="AlphaFoldDB" id="A0A3S0QC62"/>
<dbReference type="GO" id="GO:0003677">
    <property type="term" value="F:DNA binding"/>
    <property type="evidence" value="ECO:0007669"/>
    <property type="project" value="InterPro"/>
</dbReference>
<accession>A0A3S0QC62</accession>
<reference evidence="2 3" key="1">
    <citation type="submission" date="2018-11" db="EMBL/GenBank/DDBJ databases">
        <title>Rhizobium chutanense sp. nov., isolated from root nodules of Phaseolus vulgaris in China.</title>
        <authorList>
            <person name="Huo Y."/>
        </authorList>
    </citation>
    <scope>NUCLEOTIDE SEQUENCE [LARGE SCALE GENOMIC DNA]</scope>
    <source>
        <strain evidence="2 3">C16</strain>
    </source>
</reference>
<dbReference type="SUPFAM" id="SSF52980">
    <property type="entry name" value="Restriction endonuclease-like"/>
    <property type="match status" value="1"/>
</dbReference>
<feature type="domain" description="Restriction endonuclease type IV Mrr" evidence="1">
    <location>
        <begin position="191"/>
        <end position="293"/>
    </location>
</feature>
<dbReference type="InterPro" id="IPR011335">
    <property type="entry name" value="Restrct_endonuc-II-like"/>
</dbReference>
<dbReference type="Pfam" id="PF04471">
    <property type="entry name" value="Mrr_cat"/>
    <property type="match status" value="1"/>
</dbReference>
<organism evidence="2 3">
    <name type="scientific">Rhizobium chutanense</name>
    <dbReference type="NCBI Taxonomy" id="2035448"/>
    <lineage>
        <taxon>Bacteria</taxon>
        <taxon>Pseudomonadati</taxon>
        <taxon>Pseudomonadota</taxon>
        <taxon>Alphaproteobacteria</taxon>
        <taxon>Hyphomicrobiales</taxon>
        <taxon>Rhizobiaceae</taxon>
        <taxon>Rhizobium/Agrobacterium group</taxon>
        <taxon>Rhizobium</taxon>
    </lineage>
</organism>
<name>A0A3S0QC62_9HYPH</name>
<sequence length="332" mass="36504">MTPEAAKRALADAVDDEEPVLLGAAVLGNLTVSDVPEGARYEIGTMDDGVTRLAWNGSFSVEDGKLVGEADHTWTRKYWYSPLGLEQYLDLVRRAVEVRQRVRGDVALLDHDDDGAYVHLRYRIAAKDSRLDKAYAEVVKIDAEIVEAAEQAADEVGARIAEVAARLSGWGANSLDGLVDAVDGAMSADEKGRALEELCARLFSSVPGFVVKQRIRTETEEIDISVVNGSSEPRLAREGAVILVECKNWSGRCGKNEFVIFHEKVQNRSRRCSLGFLVSWNGFTETVTKEMLRGSREELLVVPLTGADIRAAVREDNFTTALLNHWDKAVAL</sequence>